<evidence type="ECO:0000313" key="1">
    <source>
        <dbReference type="EMBL" id="MFD2869853.1"/>
    </source>
</evidence>
<sequence>MNAEKVDQAMWLELLTKLANKREELNEQQKEVLIKIYKCKRGQILRKGKTERILYGADHQFIAYMTKRSKRKVTMLNIPDFLKWAEKAEFVEEGQ</sequence>
<comment type="caution">
    <text evidence="1">The sequence shown here is derived from an EMBL/GenBank/DDBJ whole genome shotgun (WGS) entry which is preliminary data.</text>
</comment>
<dbReference type="EMBL" id="JBHUOR010000129">
    <property type="protein sequence ID" value="MFD2869853.1"/>
    <property type="molecule type" value="Genomic_DNA"/>
</dbReference>
<dbReference type="Proteomes" id="UP001597568">
    <property type="component" value="Unassembled WGS sequence"/>
</dbReference>
<accession>A0ABW5Y3Z2</accession>
<protein>
    <submittedName>
        <fullName evidence="1">Uncharacterized protein</fullName>
    </submittedName>
</protein>
<organism evidence="1 2">
    <name type="scientific">Kurthia populi</name>
    <dbReference type="NCBI Taxonomy" id="1562132"/>
    <lineage>
        <taxon>Bacteria</taxon>
        <taxon>Bacillati</taxon>
        <taxon>Bacillota</taxon>
        <taxon>Bacilli</taxon>
        <taxon>Bacillales</taxon>
        <taxon>Caryophanaceae</taxon>
        <taxon>Kurthia</taxon>
    </lineage>
</organism>
<proteinExistence type="predicted"/>
<reference evidence="2" key="1">
    <citation type="journal article" date="2019" name="Int. J. Syst. Evol. Microbiol.">
        <title>The Global Catalogue of Microorganisms (GCM) 10K type strain sequencing project: providing services to taxonomists for standard genome sequencing and annotation.</title>
        <authorList>
            <consortium name="The Broad Institute Genomics Platform"/>
            <consortium name="The Broad Institute Genome Sequencing Center for Infectious Disease"/>
            <person name="Wu L."/>
            <person name="Ma J."/>
        </authorList>
    </citation>
    <scope>NUCLEOTIDE SEQUENCE [LARGE SCALE GENOMIC DNA]</scope>
    <source>
        <strain evidence="2">KCTC 33522</strain>
    </source>
</reference>
<keyword evidence="2" id="KW-1185">Reference proteome</keyword>
<gene>
    <name evidence="1" type="ORF">ACFSY7_15275</name>
</gene>
<name>A0ABW5Y3Z2_9BACL</name>
<dbReference type="RefSeq" id="WP_380148485.1">
    <property type="nucleotide sequence ID" value="NZ_JBHUOR010000129.1"/>
</dbReference>
<evidence type="ECO:0000313" key="2">
    <source>
        <dbReference type="Proteomes" id="UP001597568"/>
    </source>
</evidence>